<dbReference type="Pfam" id="PF05425">
    <property type="entry name" value="CopD"/>
    <property type="match status" value="1"/>
</dbReference>
<evidence type="ECO:0000259" key="12">
    <source>
        <dbReference type="Pfam" id="PF04234"/>
    </source>
</evidence>
<evidence type="ECO:0000256" key="9">
    <source>
        <dbReference type="SAM" id="MobiDB-lite"/>
    </source>
</evidence>
<dbReference type="PANTHER" id="PTHR34820">
    <property type="entry name" value="INNER MEMBRANE PROTEIN YEBZ"/>
    <property type="match status" value="1"/>
</dbReference>
<keyword evidence="6 10" id="KW-1133">Transmembrane helix</keyword>
<comment type="caution">
    <text evidence="14">The sequence shown here is derived from an EMBL/GenBank/DDBJ whole genome shotgun (WGS) entry which is preliminary data.</text>
</comment>
<keyword evidence="2" id="KW-1003">Cell membrane</keyword>
<dbReference type="InterPro" id="IPR014756">
    <property type="entry name" value="Ig_E-set"/>
</dbReference>
<comment type="subcellular location">
    <subcellularLocation>
        <location evidence="1">Cell membrane</location>
        <topology evidence="1">Multi-pass membrane protein</topology>
    </subcellularLocation>
</comment>
<evidence type="ECO:0000256" key="2">
    <source>
        <dbReference type="ARBA" id="ARBA00022475"/>
    </source>
</evidence>
<feature type="transmembrane region" description="Helical" evidence="10">
    <location>
        <begin position="152"/>
        <end position="175"/>
    </location>
</feature>
<feature type="transmembrane region" description="Helical" evidence="10">
    <location>
        <begin position="261"/>
        <end position="281"/>
    </location>
</feature>
<feature type="transmembrane region" description="Helical" evidence="10">
    <location>
        <begin position="293"/>
        <end position="317"/>
    </location>
</feature>
<keyword evidence="3 10" id="KW-0812">Transmembrane</keyword>
<evidence type="ECO:0000313" key="15">
    <source>
        <dbReference type="Proteomes" id="UP000244867"/>
    </source>
</evidence>
<evidence type="ECO:0000256" key="8">
    <source>
        <dbReference type="ARBA" id="ARBA00023136"/>
    </source>
</evidence>
<dbReference type="SUPFAM" id="SSF81296">
    <property type="entry name" value="E set domains"/>
    <property type="match status" value="1"/>
</dbReference>
<evidence type="ECO:0000256" key="5">
    <source>
        <dbReference type="ARBA" id="ARBA00022729"/>
    </source>
</evidence>
<sequence length="558" mass="56864">MTVARPRTLPLLLAVLAAAWVLALAAPASAHATLISTDPAQGAVLESAPERLLFTFDEGVRGVPDGVQVFDSQGGPVDVAASVSGAELRVELDEPLGEGTTVVVWRVVSEDGHPISGSLTFSVGAPTTDFTPPPAEETDTPDVPWSLTLARWVGYVGLLLAGGLVAFLMLFLPAGRDADVRRRPLRVVRVAAVAAAVAWLVALPLSAMYLLDAGAGSLARGSTWGSLPTSEYAVPVAVVAGLTLALTLLGRGETVGGRRSVALLAAAVAVAAPALTGHTRAASPELLVVATDVLHLVAGAVWLGGLVGLALVLPGLSSMGGRGASAAEVLARFSTAAAGVLAALVAAGSVLAWRILGSWSGLVDTTYGRLLLVKIGIVLVAVAIAAWNRWSLLPRLQRAGGRDEAAAVTRPVARATAVEAVVLVAVLAVTGVLVDRSPEGEPKPASAAATADSDPGTRSTTLGEIEVEASLTPLTRGPTTLTLRLRDAAGAPTEGVAPPVVRLASDRVVLGNVPLQPVSAGLYTAEVVLPSAGTWRMQVSLRVSEFANPVGELEFDVS</sequence>
<proteinExistence type="predicted"/>
<dbReference type="Pfam" id="PF04234">
    <property type="entry name" value="CopC"/>
    <property type="match status" value="1"/>
</dbReference>
<evidence type="ECO:0000256" key="1">
    <source>
        <dbReference type="ARBA" id="ARBA00004651"/>
    </source>
</evidence>
<dbReference type="GO" id="GO:0006825">
    <property type="term" value="P:copper ion transport"/>
    <property type="evidence" value="ECO:0007669"/>
    <property type="project" value="InterPro"/>
</dbReference>
<feature type="signal peptide" evidence="11">
    <location>
        <begin position="1"/>
        <end position="32"/>
    </location>
</feature>
<dbReference type="Gene3D" id="2.60.40.1220">
    <property type="match status" value="1"/>
</dbReference>
<feature type="transmembrane region" description="Helical" evidence="10">
    <location>
        <begin position="367"/>
        <end position="390"/>
    </location>
</feature>
<keyword evidence="4" id="KW-0479">Metal-binding</keyword>
<evidence type="ECO:0000256" key="4">
    <source>
        <dbReference type="ARBA" id="ARBA00022723"/>
    </source>
</evidence>
<feature type="transmembrane region" description="Helical" evidence="10">
    <location>
        <begin position="329"/>
        <end position="355"/>
    </location>
</feature>
<dbReference type="Proteomes" id="UP000244867">
    <property type="component" value="Unassembled WGS sequence"/>
</dbReference>
<evidence type="ECO:0000256" key="11">
    <source>
        <dbReference type="SAM" id="SignalP"/>
    </source>
</evidence>
<keyword evidence="5 11" id="KW-0732">Signal</keyword>
<feature type="region of interest" description="Disordered" evidence="9">
    <location>
        <begin position="437"/>
        <end position="459"/>
    </location>
</feature>
<feature type="chain" id="PRO_5015315083" evidence="11">
    <location>
        <begin position="33"/>
        <end position="558"/>
    </location>
</feature>
<name>A0A2R7Z2B6_9ACTN</name>
<evidence type="ECO:0000256" key="10">
    <source>
        <dbReference type="SAM" id="Phobius"/>
    </source>
</evidence>
<dbReference type="InterPro" id="IPR014755">
    <property type="entry name" value="Cu-Rt/internalin_Ig-like"/>
</dbReference>
<feature type="domain" description="Copper resistance protein D" evidence="13">
    <location>
        <begin position="328"/>
        <end position="433"/>
    </location>
</feature>
<feature type="transmembrane region" description="Helical" evidence="10">
    <location>
        <begin position="411"/>
        <end position="434"/>
    </location>
</feature>
<evidence type="ECO:0000256" key="3">
    <source>
        <dbReference type="ARBA" id="ARBA00022692"/>
    </source>
</evidence>
<feature type="domain" description="CopC" evidence="12">
    <location>
        <begin position="31"/>
        <end position="123"/>
    </location>
</feature>
<keyword evidence="8 10" id="KW-0472">Membrane</keyword>
<protein>
    <submittedName>
        <fullName evidence="14">Copper resistance protein CopC</fullName>
    </submittedName>
</protein>
<dbReference type="InterPro" id="IPR007348">
    <property type="entry name" value="CopC_dom"/>
</dbReference>
<evidence type="ECO:0000259" key="13">
    <source>
        <dbReference type="Pfam" id="PF05425"/>
    </source>
</evidence>
<dbReference type="OrthoDB" id="5242236at2"/>
<dbReference type="PANTHER" id="PTHR34820:SF4">
    <property type="entry name" value="INNER MEMBRANE PROTEIN YEBZ"/>
    <property type="match status" value="1"/>
</dbReference>
<dbReference type="GO" id="GO:0005886">
    <property type="term" value="C:plasma membrane"/>
    <property type="evidence" value="ECO:0007669"/>
    <property type="project" value="UniProtKB-SubCell"/>
</dbReference>
<gene>
    <name evidence="14" type="ORF">C7S10_03310</name>
</gene>
<dbReference type="InterPro" id="IPR032694">
    <property type="entry name" value="CopC/D"/>
</dbReference>
<dbReference type="EMBL" id="PYXZ01000001">
    <property type="protein sequence ID" value="PUA82758.1"/>
    <property type="molecule type" value="Genomic_DNA"/>
</dbReference>
<keyword evidence="15" id="KW-1185">Reference proteome</keyword>
<feature type="transmembrane region" description="Helical" evidence="10">
    <location>
        <begin position="187"/>
        <end position="211"/>
    </location>
</feature>
<dbReference type="GO" id="GO:0005507">
    <property type="term" value="F:copper ion binding"/>
    <property type="evidence" value="ECO:0007669"/>
    <property type="project" value="InterPro"/>
</dbReference>
<feature type="transmembrane region" description="Helical" evidence="10">
    <location>
        <begin position="231"/>
        <end position="249"/>
    </location>
</feature>
<accession>A0A2R7Z2B6</accession>
<evidence type="ECO:0000256" key="7">
    <source>
        <dbReference type="ARBA" id="ARBA00023008"/>
    </source>
</evidence>
<keyword evidence="7" id="KW-0186">Copper</keyword>
<dbReference type="GO" id="GO:0046688">
    <property type="term" value="P:response to copper ion"/>
    <property type="evidence" value="ECO:0007669"/>
    <property type="project" value="InterPro"/>
</dbReference>
<dbReference type="InterPro" id="IPR008457">
    <property type="entry name" value="Cu-R_CopD_dom"/>
</dbReference>
<dbReference type="GO" id="GO:0042597">
    <property type="term" value="C:periplasmic space"/>
    <property type="evidence" value="ECO:0007669"/>
    <property type="project" value="InterPro"/>
</dbReference>
<evidence type="ECO:0000256" key="6">
    <source>
        <dbReference type="ARBA" id="ARBA00022989"/>
    </source>
</evidence>
<feature type="compositionally biased region" description="Low complexity" evidence="9">
    <location>
        <begin position="444"/>
        <end position="457"/>
    </location>
</feature>
<reference evidence="14 15" key="1">
    <citation type="submission" date="2018-03" db="EMBL/GenBank/DDBJ databases">
        <authorList>
            <person name="Keele B.F."/>
        </authorList>
    </citation>
    <scope>NUCLEOTIDE SEQUENCE [LARGE SCALE GENOMIC DNA]</scope>
    <source>
        <strain evidence="14 15">IB-3</strain>
    </source>
</reference>
<dbReference type="AlphaFoldDB" id="A0A2R7Z2B6"/>
<dbReference type="RefSeq" id="WP_108342943.1">
    <property type="nucleotide sequence ID" value="NZ_PYXZ01000001.1"/>
</dbReference>
<evidence type="ECO:0000313" key="14">
    <source>
        <dbReference type="EMBL" id="PUA82758.1"/>
    </source>
</evidence>
<organism evidence="14 15">
    <name type="scientific">Nocardioides currus</name>
    <dbReference type="NCBI Taxonomy" id="2133958"/>
    <lineage>
        <taxon>Bacteria</taxon>
        <taxon>Bacillati</taxon>
        <taxon>Actinomycetota</taxon>
        <taxon>Actinomycetes</taxon>
        <taxon>Propionibacteriales</taxon>
        <taxon>Nocardioidaceae</taxon>
        <taxon>Nocardioides</taxon>
    </lineage>
</organism>